<dbReference type="AlphaFoldDB" id="A0A2Z6T866"/>
<evidence type="ECO:0000256" key="2">
    <source>
        <dbReference type="ARBA" id="ARBA00022679"/>
    </source>
</evidence>
<accession>A0A2Z6T866</accession>
<comment type="caution">
    <text evidence="4">The sequence shown here is derived from an EMBL/GenBank/DDBJ whole genome shotgun (WGS) entry which is preliminary data.</text>
</comment>
<keyword evidence="1" id="KW-0328">Glycosyltransferase</keyword>
<sequence>MIYLVGENVFTFNSGTEFSQFERLNAFNNNDKHVVLLLRNYNRMLSNEVKKHGLRQKDVINMYDYFQGTVKTRRKEQSLRLLDSIPLTDYHIVGVDNNYSNIEYKGKKIGEIRVMPATVGLVGSIEYYDSLGQTAVKEYWDWRGFKSMVETYHPDGSVAMQQYLRQDGSPAIEVTHMYIGDKVLPTMWKLINYKGRDWQFRTEDQLYTFFLNEINNQEPGTFISDRRTLDSSVLNVENADKKISYLHSVPFKDYNRPQQGLMDVYERAVNGENGKEFDYVILPTQDQADEVAKLTTAQSQVVAAPDSYVKAGKAKELGQEINLVYVGRLAAEKHTDDVIKAFKHISNKLPEAKLKLQGYFGSGEYEKELKELVKKLDLTDKVEFVAYDPAKQVLQDGTLFLNASHSEGFGMNMLEALASGIPVVTYAVDYTRNNLIKDGVNGFNVVKTTPVGLANKVLELLGDSKEYANLSQGAIQTAKENSEANFMKQWDKFID</sequence>
<dbReference type="InterPro" id="IPR001296">
    <property type="entry name" value="Glyco_trans_1"/>
</dbReference>
<dbReference type="RefSeq" id="WP_117117854.1">
    <property type="nucleotide sequence ID" value="NZ_BFBY01000002.1"/>
</dbReference>
<evidence type="ECO:0000313" key="5">
    <source>
        <dbReference type="Proteomes" id="UP000257317"/>
    </source>
</evidence>
<keyword evidence="2 4" id="KW-0808">Transferase</keyword>
<dbReference type="OrthoDB" id="570545at2"/>
<proteinExistence type="predicted"/>
<evidence type="ECO:0000313" key="4">
    <source>
        <dbReference type="EMBL" id="GBG04508.1"/>
    </source>
</evidence>
<organism evidence="4 5">
    <name type="scientific">Lactobacillus rodentium</name>
    <dbReference type="NCBI Taxonomy" id="947835"/>
    <lineage>
        <taxon>Bacteria</taxon>
        <taxon>Bacillati</taxon>
        <taxon>Bacillota</taxon>
        <taxon>Bacilli</taxon>
        <taxon>Lactobacillales</taxon>
        <taxon>Lactobacillaceae</taxon>
        <taxon>Lactobacillus</taxon>
    </lineage>
</organism>
<dbReference type="Pfam" id="PF00534">
    <property type="entry name" value="Glycos_transf_1"/>
    <property type="match status" value="1"/>
</dbReference>
<name>A0A2Z6T866_9LACO</name>
<feature type="domain" description="Glycosyl transferase family 1" evidence="3">
    <location>
        <begin position="319"/>
        <end position="475"/>
    </location>
</feature>
<dbReference type="Gene3D" id="3.40.50.2000">
    <property type="entry name" value="Glycogen Phosphorylase B"/>
    <property type="match status" value="3"/>
</dbReference>
<dbReference type="EMBL" id="BFBY01000002">
    <property type="protein sequence ID" value="GBG04508.1"/>
    <property type="molecule type" value="Genomic_DNA"/>
</dbReference>
<reference evidence="5" key="1">
    <citation type="submission" date="2018-03" db="EMBL/GenBank/DDBJ databases">
        <title>New taxa in the Lactobacillus gasseri group.</title>
        <authorList>
            <person name="Tanizawa Y."/>
            <person name="Tohno M."/>
            <person name="Endo A."/>
            <person name="Arita M."/>
        </authorList>
    </citation>
    <scope>NUCLEOTIDE SEQUENCE [LARGE SCALE GENOMIC DNA]</scope>
    <source>
        <strain evidence="5">DSM 24759</strain>
    </source>
</reference>
<dbReference type="Proteomes" id="UP000257317">
    <property type="component" value="Unassembled WGS sequence"/>
</dbReference>
<evidence type="ECO:0000259" key="3">
    <source>
        <dbReference type="Pfam" id="PF00534"/>
    </source>
</evidence>
<keyword evidence="5" id="KW-1185">Reference proteome</keyword>
<dbReference type="PANTHER" id="PTHR12526:SF629">
    <property type="entry name" value="TEICHURONIC ACID BIOSYNTHESIS GLYCOSYLTRANSFERASE TUAH-RELATED"/>
    <property type="match status" value="1"/>
</dbReference>
<dbReference type="GO" id="GO:0016757">
    <property type="term" value="F:glycosyltransferase activity"/>
    <property type="evidence" value="ECO:0007669"/>
    <property type="project" value="UniProtKB-KW"/>
</dbReference>
<dbReference type="PANTHER" id="PTHR12526">
    <property type="entry name" value="GLYCOSYLTRANSFERASE"/>
    <property type="match status" value="1"/>
</dbReference>
<gene>
    <name evidence="4" type="ORF">LrDSM24759_04220</name>
</gene>
<evidence type="ECO:0000256" key="1">
    <source>
        <dbReference type="ARBA" id="ARBA00022676"/>
    </source>
</evidence>
<dbReference type="SUPFAM" id="SSF53756">
    <property type="entry name" value="UDP-Glycosyltransferase/glycogen phosphorylase"/>
    <property type="match status" value="1"/>
</dbReference>
<protein>
    <submittedName>
        <fullName evidence="4">Glycosyl transferase group 1</fullName>
    </submittedName>
</protein>